<reference evidence="3 4" key="1">
    <citation type="submission" date="2012-11" db="EMBL/GenBank/DDBJ databases">
        <title>Whole genome sequence of Gluconacetobacter europaeus NBRC3261.</title>
        <authorList>
            <person name="Azuma Y."/>
            <person name="Higashiura N."/>
            <person name="Hirakawa H."/>
            <person name="Matsushita K."/>
        </authorList>
    </citation>
    <scope>NUCLEOTIDE SEQUENCE [LARGE SCALE GENOMIC DNA]</scope>
    <source>
        <strain evidence="3 4">NBRC 3261</strain>
    </source>
</reference>
<sequence length="184" mass="20317">MTDEALIIVDLQNDYFPGGRWPLVGIEEAAGNGRLVLSHFREKDMAVVHIRHEFLPDNAPFFAPGSYGAQINELVLPKEGEPVVLKHHPNAFRDTNLKTLLDEREIRKLTILGAMSHVCIDATVRAAVDFGYDVTVVHDAVATRDLEFNGTNVPANQVHSAYMAALAFTYAKVIPTAEIVHTSE</sequence>
<dbReference type="InterPro" id="IPR000868">
    <property type="entry name" value="Isochorismatase-like_dom"/>
</dbReference>
<evidence type="ECO:0000259" key="2">
    <source>
        <dbReference type="Pfam" id="PF00857"/>
    </source>
</evidence>
<dbReference type="AlphaFoldDB" id="A0A0D6Q4G1"/>
<evidence type="ECO:0000256" key="1">
    <source>
        <dbReference type="ARBA" id="ARBA00022801"/>
    </source>
</evidence>
<dbReference type="InterPro" id="IPR036380">
    <property type="entry name" value="Isochorismatase-like_sf"/>
</dbReference>
<proteinExistence type="predicted"/>
<keyword evidence="1 3" id="KW-0378">Hydrolase</keyword>
<dbReference type="GO" id="GO:0016787">
    <property type="term" value="F:hydrolase activity"/>
    <property type="evidence" value="ECO:0007669"/>
    <property type="project" value="UniProtKB-KW"/>
</dbReference>
<accession>A0A0D6Q4G1</accession>
<evidence type="ECO:0000313" key="4">
    <source>
        <dbReference type="Proteomes" id="UP000032675"/>
    </source>
</evidence>
<comment type="caution">
    <text evidence="3">The sequence shown here is derived from an EMBL/GenBank/DDBJ whole genome shotgun (WGS) entry which is preliminary data.</text>
</comment>
<dbReference type="Pfam" id="PF00857">
    <property type="entry name" value="Isochorismatase"/>
    <property type="match status" value="1"/>
</dbReference>
<dbReference type="PANTHER" id="PTHR43540:SF1">
    <property type="entry name" value="ISOCHORISMATASE HYDROLASE"/>
    <property type="match status" value="1"/>
</dbReference>
<name>A0A0D6Q4G1_KOMEU</name>
<gene>
    <name evidence="3" type="ORF">Geu3261_1060_002</name>
</gene>
<dbReference type="EMBL" id="BANI01000593">
    <property type="protein sequence ID" value="GAN98198.1"/>
    <property type="molecule type" value="Genomic_DNA"/>
</dbReference>
<protein>
    <submittedName>
        <fullName evidence="3">Hydrolase</fullName>
    </submittedName>
</protein>
<dbReference type="Proteomes" id="UP000032675">
    <property type="component" value="Unassembled WGS sequence"/>
</dbReference>
<organism evidence="3 4">
    <name type="scientific">Komagataeibacter europaeus NBRC 3261</name>
    <dbReference type="NCBI Taxonomy" id="1234669"/>
    <lineage>
        <taxon>Bacteria</taxon>
        <taxon>Pseudomonadati</taxon>
        <taxon>Pseudomonadota</taxon>
        <taxon>Alphaproteobacteria</taxon>
        <taxon>Acetobacterales</taxon>
        <taxon>Acetobacteraceae</taxon>
        <taxon>Komagataeibacter</taxon>
    </lineage>
</organism>
<dbReference type="CDD" id="cd01014">
    <property type="entry name" value="nicotinamidase_related"/>
    <property type="match status" value="1"/>
</dbReference>
<dbReference type="RefSeq" id="WP_048852672.1">
    <property type="nucleotide sequence ID" value="NZ_BANI01000593.1"/>
</dbReference>
<dbReference type="Gene3D" id="3.40.50.850">
    <property type="entry name" value="Isochorismatase-like"/>
    <property type="match status" value="1"/>
</dbReference>
<feature type="domain" description="Isochorismatase-like" evidence="2">
    <location>
        <begin position="5"/>
        <end position="148"/>
    </location>
</feature>
<dbReference type="InterPro" id="IPR050272">
    <property type="entry name" value="Isochorismatase-like_hydrls"/>
</dbReference>
<dbReference type="SUPFAM" id="SSF52499">
    <property type="entry name" value="Isochorismatase-like hydrolases"/>
    <property type="match status" value="1"/>
</dbReference>
<evidence type="ECO:0000313" key="3">
    <source>
        <dbReference type="EMBL" id="GAN98198.1"/>
    </source>
</evidence>
<dbReference type="PANTHER" id="PTHR43540">
    <property type="entry name" value="PEROXYUREIDOACRYLATE/UREIDOACRYLATE AMIDOHYDROLASE-RELATED"/>
    <property type="match status" value="1"/>
</dbReference>